<feature type="compositionally biased region" description="Polar residues" evidence="1">
    <location>
        <begin position="434"/>
        <end position="445"/>
    </location>
</feature>
<dbReference type="Pfam" id="PF00092">
    <property type="entry name" value="VWA"/>
    <property type="match status" value="1"/>
</dbReference>
<dbReference type="Proteomes" id="UP000245768">
    <property type="component" value="Unassembled WGS sequence"/>
</dbReference>
<reference evidence="3" key="1">
    <citation type="journal article" date="2018" name="Mol. Biol. Evol.">
        <title>Broad Genomic Sampling Reveals a Smut Pathogenic Ancestry of the Fungal Clade Ustilaginomycotina.</title>
        <authorList>
            <person name="Kijpornyongpan T."/>
            <person name="Mondo S.J."/>
            <person name="Barry K."/>
            <person name="Sandor L."/>
            <person name="Lee J."/>
            <person name="Lipzen A."/>
            <person name="Pangilinan J."/>
            <person name="LaButti K."/>
            <person name="Hainaut M."/>
            <person name="Henrissat B."/>
            <person name="Grigoriev I.V."/>
            <person name="Spatafora J.W."/>
            <person name="Aime M.C."/>
        </authorList>
    </citation>
    <scope>NUCLEOTIDE SEQUENCE [LARGE SCALE GENOMIC DNA]</scope>
    <source>
        <strain evidence="3">MCA 4198</strain>
    </source>
</reference>
<feature type="compositionally biased region" description="Acidic residues" evidence="1">
    <location>
        <begin position="457"/>
        <end position="467"/>
    </location>
</feature>
<dbReference type="GeneID" id="37041877"/>
<feature type="region of interest" description="Disordered" evidence="1">
    <location>
        <begin position="421"/>
        <end position="480"/>
    </location>
</feature>
<evidence type="ECO:0000259" key="2">
    <source>
        <dbReference type="PROSITE" id="PS50234"/>
    </source>
</evidence>
<feature type="compositionally biased region" description="Basic and acidic residues" evidence="1">
    <location>
        <begin position="446"/>
        <end position="456"/>
    </location>
</feature>
<dbReference type="Gene3D" id="3.40.50.410">
    <property type="entry name" value="von Willebrand factor, type A domain"/>
    <property type="match status" value="1"/>
</dbReference>
<evidence type="ECO:0000313" key="3">
    <source>
        <dbReference type="EMBL" id="PWN92064.1"/>
    </source>
</evidence>
<dbReference type="InParanoid" id="A0A316YTF9"/>
<dbReference type="SMART" id="SM00327">
    <property type="entry name" value="VWA"/>
    <property type="match status" value="1"/>
</dbReference>
<dbReference type="AlphaFoldDB" id="A0A316YTF9"/>
<organism evidence="3 4">
    <name type="scientific">Acaromyces ingoldii</name>
    <dbReference type="NCBI Taxonomy" id="215250"/>
    <lineage>
        <taxon>Eukaryota</taxon>
        <taxon>Fungi</taxon>
        <taxon>Dikarya</taxon>
        <taxon>Basidiomycota</taxon>
        <taxon>Ustilaginomycotina</taxon>
        <taxon>Exobasidiomycetes</taxon>
        <taxon>Exobasidiales</taxon>
        <taxon>Cryptobasidiaceae</taxon>
        <taxon>Acaromyces</taxon>
    </lineage>
</organism>
<evidence type="ECO:0000313" key="4">
    <source>
        <dbReference type="Proteomes" id="UP000245768"/>
    </source>
</evidence>
<dbReference type="PANTHER" id="PTHR47763">
    <property type="entry name" value="ALPHA-PROTEIN KINASE VWKA"/>
    <property type="match status" value="1"/>
</dbReference>
<dbReference type="InterPro" id="IPR052969">
    <property type="entry name" value="Thr-specific_kinase-like"/>
</dbReference>
<keyword evidence="4" id="KW-1185">Reference proteome</keyword>
<dbReference type="PANTHER" id="PTHR47763:SF1">
    <property type="entry name" value="DUF659 DOMAIN-CONTAINING PROTEIN"/>
    <property type="match status" value="1"/>
</dbReference>
<dbReference type="SUPFAM" id="SSF53300">
    <property type="entry name" value="vWA-like"/>
    <property type="match status" value="1"/>
</dbReference>
<dbReference type="STRING" id="215250.A0A316YTF9"/>
<dbReference type="InterPro" id="IPR002035">
    <property type="entry name" value="VWF_A"/>
</dbReference>
<sequence>MSASASRTRGVYSMFGNAAQEAMSDQGPPHASSSSSTYNALDDWTAAAGPEKTLDLVFIMDATGSMGSYIASATKNIEAICEHRALKIIHSEKLSGRDALRLGLLAYRDHPPQDHTYIVKNFGFTTKVAEMKENLKSLYASGGGDGPEAVTAALKAATELDWRPSATRMAVLIADAPPHGIGEYGDGFPNGSPDEADPLQIARQMATAGIPLFMIACEPGLSGYLFATDFFQALVRITGSQLLPLTSASLLAHVIIGAAGEAMDLDRLHREVGDAVVDRLRSMSLEGQAAGAGPGDVMDEVTKELHQSLSLRNEETKQLLIENIYKESEESKHNIDVWLNAPNIAAARPHLKKVIGSRLSDRYRQTRNVSYSDYPHPRMSKATGIVATDVYAASHAAVPSSPDHGQRKVVSDFNTFSAGPGMSFSGAGSPPAQDRNSSTFSSPRATSRDRVRHSMMDDDDNDSDEEDARPAKPLPVEVTEDGTMEIKGDDGQILAYRQGAISMEQVRRLAIQSAYRGGLAA</sequence>
<dbReference type="PROSITE" id="PS50234">
    <property type="entry name" value="VWFA"/>
    <property type="match status" value="1"/>
</dbReference>
<proteinExistence type="predicted"/>
<evidence type="ECO:0000256" key="1">
    <source>
        <dbReference type="SAM" id="MobiDB-lite"/>
    </source>
</evidence>
<name>A0A316YTF9_9BASI</name>
<protein>
    <recommendedName>
        <fullName evidence="2">VWFA domain-containing protein</fullName>
    </recommendedName>
</protein>
<dbReference type="CDD" id="cd00198">
    <property type="entry name" value="vWFA"/>
    <property type="match status" value="1"/>
</dbReference>
<dbReference type="GO" id="GO:0004674">
    <property type="term" value="F:protein serine/threonine kinase activity"/>
    <property type="evidence" value="ECO:0007669"/>
    <property type="project" value="TreeGrafter"/>
</dbReference>
<dbReference type="OrthoDB" id="301415at2759"/>
<gene>
    <name evidence="3" type="ORF">FA10DRAFT_259323</name>
</gene>
<dbReference type="EMBL" id="KZ819635">
    <property type="protein sequence ID" value="PWN92064.1"/>
    <property type="molecule type" value="Genomic_DNA"/>
</dbReference>
<dbReference type="InterPro" id="IPR036465">
    <property type="entry name" value="vWFA_dom_sf"/>
</dbReference>
<accession>A0A316YTF9</accession>
<dbReference type="GO" id="GO:0005737">
    <property type="term" value="C:cytoplasm"/>
    <property type="evidence" value="ECO:0007669"/>
    <property type="project" value="TreeGrafter"/>
</dbReference>
<dbReference type="RefSeq" id="XP_025379262.1">
    <property type="nucleotide sequence ID" value="XM_025519961.1"/>
</dbReference>
<feature type="domain" description="VWFA" evidence="2">
    <location>
        <begin position="55"/>
        <end position="272"/>
    </location>
</feature>